<gene>
    <name evidence="4" type="ORF">KH142_06395</name>
</gene>
<dbReference type="SMART" id="SM00902">
    <property type="entry name" value="Fe_hyd_SSU"/>
    <property type="match status" value="1"/>
</dbReference>
<dbReference type="InterPro" id="IPR036991">
    <property type="entry name" value="Fe_hydrogenase_ssu_sf"/>
</dbReference>
<dbReference type="InterPro" id="IPR003149">
    <property type="entry name" value="Fe_hydrogenase_ssu"/>
</dbReference>
<dbReference type="GO" id="GO:0009055">
    <property type="term" value="F:electron transfer activity"/>
    <property type="evidence" value="ECO:0007669"/>
    <property type="project" value="InterPro"/>
</dbReference>
<evidence type="ECO:0000313" key="4">
    <source>
        <dbReference type="EMBL" id="MBS6941092.1"/>
    </source>
</evidence>
<dbReference type="Pfam" id="PF02256">
    <property type="entry name" value="Fe_hyd_SSU"/>
    <property type="match status" value="1"/>
</dbReference>
<feature type="transmembrane region" description="Helical" evidence="2">
    <location>
        <begin position="20"/>
        <end position="44"/>
    </location>
</feature>
<dbReference type="PROSITE" id="PS51318">
    <property type="entry name" value="TAT"/>
    <property type="match status" value="1"/>
</dbReference>
<dbReference type="EMBL" id="JAGZSV010000113">
    <property type="protein sequence ID" value="MBS6941092.1"/>
    <property type="molecule type" value="Genomic_DNA"/>
</dbReference>
<keyword evidence="2" id="KW-1133">Transmembrane helix</keyword>
<sequence>MSHIERTIADPKGITRRQTIKGAATVVVSLILASGVGAFAVGTYNKAKEYVTKRISMLYANDAKRALRTSHSNPEVTALYEQFLSPGQVLPAKTELSHRLLHTTYGADAAKHAAELAESSVQDAQDETYEQIEELNAAKKEAK</sequence>
<comment type="caution">
    <text evidence="4">The sequence shown here is derived from an EMBL/GenBank/DDBJ whole genome shotgun (WGS) entry which is preliminary data.</text>
</comment>
<keyword evidence="2" id="KW-0472">Membrane</keyword>
<proteinExistence type="predicted"/>
<dbReference type="GO" id="GO:0008901">
    <property type="term" value="F:ferredoxin hydrogenase activity"/>
    <property type="evidence" value="ECO:0007669"/>
    <property type="project" value="InterPro"/>
</dbReference>
<dbReference type="SUPFAM" id="SSF48674">
    <property type="entry name" value="Fe-only hydrogenase smaller subunit"/>
    <property type="match status" value="1"/>
</dbReference>
<dbReference type="AlphaFoldDB" id="A0A943UTP5"/>
<dbReference type="InterPro" id="IPR008953">
    <property type="entry name" value="Fe_hydrogenase_HydB"/>
</dbReference>
<keyword evidence="1" id="KW-0175">Coiled coil</keyword>
<name>A0A943UTP5_9ACTN</name>
<feature type="coiled-coil region" evidence="1">
    <location>
        <begin position="107"/>
        <end position="141"/>
    </location>
</feature>
<dbReference type="InterPro" id="IPR006311">
    <property type="entry name" value="TAT_signal"/>
</dbReference>
<keyword evidence="2" id="KW-0812">Transmembrane</keyword>
<evidence type="ECO:0000259" key="3">
    <source>
        <dbReference type="SMART" id="SM00902"/>
    </source>
</evidence>
<dbReference type="GO" id="GO:0042597">
    <property type="term" value="C:periplasmic space"/>
    <property type="evidence" value="ECO:0007669"/>
    <property type="project" value="InterPro"/>
</dbReference>
<evidence type="ECO:0000256" key="2">
    <source>
        <dbReference type="SAM" id="Phobius"/>
    </source>
</evidence>
<organism evidence="4 5">
    <name type="scientific">Slackia piriformis</name>
    <dbReference type="NCBI Taxonomy" id="626934"/>
    <lineage>
        <taxon>Bacteria</taxon>
        <taxon>Bacillati</taxon>
        <taxon>Actinomycetota</taxon>
        <taxon>Coriobacteriia</taxon>
        <taxon>Eggerthellales</taxon>
        <taxon>Eggerthellaceae</taxon>
        <taxon>Slackia</taxon>
    </lineage>
</organism>
<evidence type="ECO:0000313" key="5">
    <source>
        <dbReference type="Proteomes" id="UP000727506"/>
    </source>
</evidence>
<reference evidence="4" key="1">
    <citation type="submission" date="2021-02" db="EMBL/GenBank/DDBJ databases">
        <title>Infant gut strain persistence is associated with maternal origin, phylogeny, and functional potential including surface adhesion and iron acquisition.</title>
        <authorList>
            <person name="Lou Y.C."/>
        </authorList>
    </citation>
    <scope>NUCLEOTIDE SEQUENCE</scope>
    <source>
        <strain evidence="4">L2_039_000G1_dasL2_039_000G1_concoct_11</strain>
    </source>
</reference>
<evidence type="ECO:0000256" key="1">
    <source>
        <dbReference type="SAM" id="Coils"/>
    </source>
</evidence>
<dbReference type="GO" id="GO:0005506">
    <property type="term" value="F:iron ion binding"/>
    <property type="evidence" value="ECO:0007669"/>
    <property type="project" value="InterPro"/>
</dbReference>
<protein>
    <submittedName>
        <fullName evidence="4">Iron hydrogenase small subunit</fullName>
    </submittedName>
</protein>
<dbReference type="GO" id="GO:0051536">
    <property type="term" value="F:iron-sulfur cluster binding"/>
    <property type="evidence" value="ECO:0007669"/>
    <property type="project" value="InterPro"/>
</dbReference>
<accession>A0A943UTP5</accession>
<feature type="domain" description="Iron hydrogenase small subunit" evidence="3">
    <location>
        <begin position="45"/>
        <end position="109"/>
    </location>
</feature>
<dbReference type="Gene3D" id="4.10.260.20">
    <property type="entry name" value="Iron hydrogenase, small subunit"/>
    <property type="match status" value="1"/>
</dbReference>
<dbReference type="Proteomes" id="UP000727506">
    <property type="component" value="Unassembled WGS sequence"/>
</dbReference>